<accession>A0A975BEG2</accession>
<reference evidence="1" key="1">
    <citation type="journal article" date="2021" name="Microb. Physiol.">
        <title>Proteogenomic Insights into the Physiology of Marine, Sulfate-Reducing, Filamentous Desulfonema limicola and Desulfonema magnum.</title>
        <authorList>
            <person name="Schnaars V."/>
            <person name="Wohlbrand L."/>
            <person name="Scheve S."/>
            <person name="Hinrichs C."/>
            <person name="Reinhardt R."/>
            <person name="Rabus R."/>
        </authorList>
    </citation>
    <scope>NUCLEOTIDE SEQUENCE</scope>
    <source>
        <strain evidence="1">5ac10</strain>
    </source>
</reference>
<organism evidence="1 2">
    <name type="scientific">Desulfonema limicola</name>
    <dbReference type="NCBI Taxonomy" id="45656"/>
    <lineage>
        <taxon>Bacteria</taxon>
        <taxon>Pseudomonadati</taxon>
        <taxon>Thermodesulfobacteriota</taxon>
        <taxon>Desulfobacteria</taxon>
        <taxon>Desulfobacterales</taxon>
        <taxon>Desulfococcaceae</taxon>
        <taxon>Desulfonema</taxon>
    </lineage>
</organism>
<dbReference type="EMBL" id="CP061799">
    <property type="protein sequence ID" value="QTA83871.1"/>
    <property type="molecule type" value="Genomic_DNA"/>
</dbReference>
<dbReference type="AlphaFoldDB" id="A0A975BEG2"/>
<proteinExistence type="predicted"/>
<gene>
    <name evidence="1" type="ORF">dnl_62930</name>
</gene>
<dbReference type="Proteomes" id="UP000663720">
    <property type="component" value="Chromosome"/>
</dbReference>
<protein>
    <submittedName>
        <fullName evidence="1">Uncharacterized protein</fullName>
    </submittedName>
</protein>
<evidence type="ECO:0000313" key="2">
    <source>
        <dbReference type="Proteomes" id="UP000663720"/>
    </source>
</evidence>
<dbReference type="KEGG" id="dli:dnl_62930"/>
<name>A0A975BEG2_9BACT</name>
<evidence type="ECO:0000313" key="1">
    <source>
        <dbReference type="EMBL" id="QTA83871.1"/>
    </source>
</evidence>
<keyword evidence="2" id="KW-1185">Reference proteome</keyword>
<sequence length="63" mass="7381">MALITLQIPKYILSPEYGYIGIFIVDEVENYFRPEIFLSLMILFYTNSLVVLKRDIAYNKASE</sequence>